<reference evidence="1 2" key="1">
    <citation type="journal article" date="2012" name="Genome Biol.">
        <title>The genome of the polar eukaryotic microalga coccomyxa subellipsoidea reveals traits of cold adaptation.</title>
        <authorList>
            <person name="Blanc G."/>
            <person name="Agarkova I."/>
            <person name="Grimwood J."/>
            <person name="Kuo A."/>
            <person name="Brueggeman A."/>
            <person name="Dunigan D."/>
            <person name="Gurnon J."/>
            <person name="Ladunga I."/>
            <person name="Lindquist E."/>
            <person name="Lucas S."/>
            <person name="Pangilinan J."/>
            <person name="Proschold T."/>
            <person name="Salamov A."/>
            <person name="Schmutz J."/>
            <person name="Weeks D."/>
            <person name="Yamada T."/>
            <person name="Claverie J.M."/>
            <person name="Grigoriev I."/>
            <person name="Van Etten J."/>
            <person name="Lomsadze A."/>
            <person name="Borodovsky M."/>
        </authorList>
    </citation>
    <scope>NUCLEOTIDE SEQUENCE [LARGE SCALE GENOMIC DNA]</scope>
    <source>
        <strain evidence="1 2">C-169</strain>
    </source>
</reference>
<protein>
    <recommendedName>
        <fullName evidence="3">NAD(P)-binding protein</fullName>
    </recommendedName>
</protein>
<dbReference type="eggNOG" id="ENOG502QSRK">
    <property type="taxonomic scope" value="Eukaryota"/>
</dbReference>
<dbReference type="OrthoDB" id="674948at2759"/>
<keyword evidence="2" id="KW-1185">Reference proteome</keyword>
<evidence type="ECO:0000313" key="1">
    <source>
        <dbReference type="EMBL" id="EIE19832.1"/>
    </source>
</evidence>
<dbReference type="Proteomes" id="UP000007264">
    <property type="component" value="Unassembled WGS sequence"/>
</dbReference>
<comment type="caution">
    <text evidence="1">The sequence shown here is derived from an EMBL/GenBank/DDBJ whole genome shotgun (WGS) entry which is preliminary data.</text>
</comment>
<organism evidence="1 2">
    <name type="scientific">Coccomyxa subellipsoidea (strain C-169)</name>
    <name type="common">Green microalga</name>
    <dbReference type="NCBI Taxonomy" id="574566"/>
    <lineage>
        <taxon>Eukaryota</taxon>
        <taxon>Viridiplantae</taxon>
        <taxon>Chlorophyta</taxon>
        <taxon>core chlorophytes</taxon>
        <taxon>Trebouxiophyceae</taxon>
        <taxon>Trebouxiophyceae incertae sedis</taxon>
        <taxon>Coccomyxaceae</taxon>
        <taxon>Coccomyxa</taxon>
        <taxon>Coccomyxa subellipsoidea</taxon>
    </lineage>
</organism>
<sequence length="268" mass="28904">MLAGPGVLGSYLGKVWMERFPSAKVVGQTNSDTSHDRLRKLNIAPRTKDAAGSERFPFVVFSAPPSGSADYVSEVKAALQLWDGVGTFLYTGSAGIYATEDGSEVNECSATAQLGKDDRTDRQILVEEAVLDAGGCVVRLAGLYHAQRGAHTFFLKMAKVGRWAGYTVNLIHYEDAAELAAAVRFYRGRVFLGADGVPLTFQEMMDATIASGAYEGSVEFTGNESSNKGKLLNASTTRGALQWTPRYSSYQAFMAAGAKDWYTESGLF</sequence>
<dbReference type="GeneID" id="17037805"/>
<evidence type="ECO:0000313" key="2">
    <source>
        <dbReference type="Proteomes" id="UP000007264"/>
    </source>
</evidence>
<name>I0YN63_COCSC</name>
<evidence type="ECO:0008006" key="3">
    <source>
        <dbReference type="Google" id="ProtNLM"/>
    </source>
</evidence>
<dbReference type="RefSeq" id="XP_005644376.1">
    <property type="nucleotide sequence ID" value="XM_005644319.1"/>
</dbReference>
<dbReference type="InterPro" id="IPR036291">
    <property type="entry name" value="NAD(P)-bd_dom_sf"/>
</dbReference>
<dbReference type="Gene3D" id="3.40.50.720">
    <property type="entry name" value="NAD(P)-binding Rossmann-like Domain"/>
    <property type="match status" value="1"/>
</dbReference>
<proteinExistence type="predicted"/>
<accession>I0YN63</accession>
<dbReference type="KEGG" id="csl:COCSUDRAFT_19021"/>
<gene>
    <name evidence="1" type="ORF">COCSUDRAFT_19021</name>
</gene>
<dbReference type="EMBL" id="AGSI01000017">
    <property type="protein sequence ID" value="EIE19832.1"/>
    <property type="molecule type" value="Genomic_DNA"/>
</dbReference>
<dbReference type="SUPFAM" id="SSF51735">
    <property type="entry name" value="NAD(P)-binding Rossmann-fold domains"/>
    <property type="match status" value="1"/>
</dbReference>
<dbReference type="AlphaFoldDB" id="I0YN63"/>